<feature type="compositionally biased region" description="Low complexity" evidence="11">
    <location>
        <begin position="66"/>
        <end position="82"/>
    </location>
</feature>
<dbReference type="Pfam" id="PF04552">
    <property type="entry name" value="Sigma54_DBD"/>
    <property type="match status" value="1"/>
</dbReference>
<evidence type="ECO:0000256" key="2">
    <source>
        <dbReference type="ARBA" id="ARBA00019942"/>
    </source>
</evidence>
<dbReference type="RefSeq" id="WP_014402714.1">
    <property type="nucleotide sequence ID" value="NC_017033.1"/>
</dbReference>
<name>H8L4Z4_FRAAD</name>
<evidence type="ECO:0000313" key="14">
    <source>
        <dbReference type="EMBL" id="AFC85708.1"/>
    </source>
</evidence>
<dbReference type="InterPro" id="IPR007634">
    <property type="entry name" value="RNA_pol_sigma_54_DNA-bd"/>
</dbReference>
<evidence type="ECO:0000256" key="3">
    <source>
        <dbReference type="ARBA" id="ARBA00022478"/>
    </source>
</evidence>
<evidence type="ECO:0000313" key="15">
    <source>
        <dbReference type="Proteomes" id="UP000005234"/>
    </source>
</evidence>
<dbReference type="PROSITE" id="PS00717">
    <property type="entry name" value="SIGMA54_1"/>
    <property type="match status" value="1"/>
</dbReference>
<dbReference type="KEGG" id="fau:Fraau_1265"/>
<comment type="function">
    <text evidence="10">Sigma factors are initiation factors that promote the attachment of RNA polymerase to specific initiation sites and are then released.</text>
</comment>
<dbReference type="Gene3D" id="1.10.10.1330">
    <property type="entry name" value="RNA polymerase sigma-54 factor, core-binding domain"/>
    <property type="match status" value="1"/>
</dbReference>
<keyword evidence="4 10" id="KW-0808">Transferase</keyword>
<dbReference type="GO" id="GO:0003677">
    <property type="term" value="F:DNA binding"/>
    <property type="evidence" value="ECO:0007669"/>
    <property type="project" value="UniProtKB-KW"/>
</dbReference>
<dbReference type="InterPro" id="IPR038709">
    <property type="entry name" value="RpoN_core-bd_sf"/>
</dbReference>
<dbReference type="InterPro" id="IPR007046">
    <property type="entry name" value="RNA_pol_sigma_54_core-bd"/>
</dbReference>
<feature type="region of interest" description="Disordered" evidence="11">
    <location>
        <begin position="48"/>
        <end position="106"/>
    </location>
</feature>
<sequence>MKPTLQLKFSQQLALTPQLQQAIRLLQLSQLELVAELRQLAESNPMLELDEDDHSPAGDAEADTNEPAAEAGAEAAEAYAEADIGLTGGDEPESMEWAGDSSADQPIDFSMADAGYSAGPSGEGFEAQDASPDSLQDHLRWQLNLSAFAPRDQIIALALIDAVDARGYLEGPLSDVTAAIPAAAAVQPEEVEAIRRRLQQFDPVGVASLDLQDCLGSQIRTLHEQDPAGDLALAIIQSHLDLLARHDVSQLARLLQRPPQEIEAAAQLIRRLDPQPGAGYDQAPVEYIAPDVYVQRRASGEWQVSLNPGAQPPLRINQYYCQLMAETRGHDASWMRGQLQEARWLLKSLEARSQTLLKVASAIVQRQRGFLEHGPEGMQPLVLREIAEEVDMHESTISRVTSHKYMHTPRGLFEFKHFFSSRITTETGDGASAIAIQALLRKLVDAENPKKPLSDQAIADRFHDQGIQLARRTVAKYRDILRIPSSSQRQRAG</sequence>
<dbReference type="eggNOG" id="COG1508">
    <property type="taxonomic scope" value="Bacteria"/>
</dbReference>
<accession>H8L4Z4</accession>
<evidence type="ECO:0000256" key="6">
    <source>
        <dbReference type="ARBA" id="ARBA00023015"/>
    </source>
</evidence>
<reference evidence="14" key="1">
    <citation type="submission" date="2012-02" db="EMBL/GenBank/DDBJ databases">
        <title>The complete genome of Frateuria aurantia DSM 6220.</title>
        <authorList>
            <consortium name="US DOE Joint Genome Institute (JGI-PGF)"/>
            <person name="Lucas S."/>
            <person name="Copeland A."/>
            <person name="Lapidus A."/>
            <person name="Glavina del Rio T."/>
            <person name="Dalin E."/>
            <person name="Tice H."/>
            <person name="Bruce D."/>
            <person name="Goodwin L."/>
            <person name="Pitluck S."/>
            <person name="Peters L."/>
            <person name="Ovchinnikova G."/>
            <person name="Teshima H."/>
            <person name="Kyrpides N."/>
            <person name="Mavromatis K."/>
            <person name="Ivanova N."/>
            <person name="Brettin T."/>
            <person name="Detter J.C."/>
            <person name="Han C."/>
            <person name="Larimer F."/>
            <person name="Land M."/>
            <person name="Hauser L."/>
            <person name="Markowitz V."/>
            <person name="Cheng J.-F."/>
            <person name="Hugenholtz P."/>
            <person name="Woyke T."/>
            <person name="Wu D."/>
            <person name="Brambilla E."/>
            <person name="Klenk H.-P."/>
            <person name="Eisen J.A."/>
        </authorList>
    </citation>
    <scope>NUCLEOTIDE SEQUENCE</scope>
    <source>
        <strain evidence="14">DSM 6220</strain>
    </source>
</reference>
<dbReference type="Pfam" id="PF04963">
    <property type="entry name" value="Sigma54_CBD"/>
    <property type="match status" value="1"/>
</dbReference>
<dbReference type="Pfam" id="PF00309">
    <property type="entry name" value="Sigma54_AID"/>
    <property type="match status" value="1"/>
</dbReference>
<keyword evidence="9 10" id="KW-0804">Transcription</keyword>
<dbReference type="EMBL" id="CP003350">
    <property type="protein sequence ID" value="AFC85708.1"/>
    <property type="molecule type" value="Genomic_DNA"/>
</dbReference>
<dbReference type="GO" id="GO:0000428">
    <property type="term" value="C:DNA-directed RNA polymerase complex"/>
    <property type="evidence" value="ECO:0007669"/>
    <property type="project" value="UniProtKB-KW"/>
</dbReference>
<feature type="domain" description="RNA polymerase sigma factor 54 core-binding" evidence="13">
    <location>
        <begin position="125"/>
        <end position="320"/>
    </location>
</feature>
<dbReference type="NCBIfam" id="TIGR02395">
    <property type="entry name" value="rpoN_sigma"/>
    <property type="match status" value="1"/>
</dbReference>
<dbReference type="STRING" id="767434.Fraau_1265"/>
<comment type="similarity">
    <text evidence="1 10">Belongs to the sigma-54 factor family.</text>
</comment>
<evidence type="ECO:0000259" key="12">
    <source>
        <dbReference type="Pfam" id="PF04552"/>
    </source>
</evidence>
<keyword evidence="3 10" id="KW-0240">DNA-directed RNA polymerase</keyword>
<dbReference type="AlphaFoldDB" id="H8L4Z4"/>
<evidence type="ECO:0000256" key="10">
    <source>
        <dbReference type="PIRNR" id="PIRNR000774"/>
    </source>
</evidence>
<dbReference type="Gene3D" id="1.10.10.60">
    <property type="entry name" value="Homeodomain-like"/>
    <property type="match status" value="1"/>
</dbReference>
<keyword evidence="15" id="KW-1185">Reference proteome</keyword>
<dbReference type="InterPro" id="IPR000394">
    <property type="entry name" value="RNA_pol_sigma_54"/>
</dbReference>
<feature type="region of interest" description="Disordered" evidence="11">
    <location>
        <begin position="112"/>
        <end position="131"/>
    </location>
</feature>
<evidence type="ECO:0000256" key="1">
    <source>
        <dbReference type="ARBA" id="ARBA00008798"/>
    </source>
</evidence>
<dbReference type="HOGENOM" id="CLU_020569_0_1_6"/>
<evidence type="ECO:0000256" key="8">
    <source>
        <dbReference type="ARBA" id="ARBA00023125"/>
    </source>
</evidence>
<dbReference type="PANTHER" id="PTHR32248">
    <property type="entry name" value="RNA POLYMERASE SIGMA-54 FACTOR"/>
    <property type="match status" value="1"/>
</dbReference>
<organism evidence="14 15">
    <name type="scientific">Frateuria aurantia (strain ATCC 33424 / DSM 6220 / KCTC 2777 / LMG 1558 / NBRC 3245 / NCIMB 13370)</name>
    <name type="common">Acetobacter aurantius</name>
    <dbReference type="NCBI Taxonomy" id="767434"/>
    <lineage>
        <taxon>Bacteria</taxon>
        <taxon>Pseudomonadati</taxon>
        <taxon>Pseudomonadota</taxon>
        <taxon>Gammaproteobacteria</taxon>
        <taxon>Lysobacterales</taxon>
        <taxon>Rhodanobacteraceae</taxon>
        <taxon>Frateuria</taxon>
    </lineage>
</organism>
<keyword evidence="5 10" id="KW-0548">Nucleotidyltransferase</keyword>
<dbReference type="PRINTS" id="PR00045">
    <property type="entry name" value="SIGMA54FCT"/>
</dbReference>
<dbReference type="GO" id="GO:0006352">
    <property type="term" value="P:DNA-templated transcription initiation"/>
    <property type="evidence" value="ECO:0007669"/>
    <property type="project" value="InterPro"/>
</dbReference>
<dbReference type="PROSITE" id="PS00718">
    <property type="entry name" value="SIGMA54_2"/>
    <property type="match status" value="1"/>
</dbReference>
<keyword evidence="6 10" id="KW-0805">Transcription regulation</keyword>
<evidence type="ECO:0000256" key="5">
    <source>
        <dbReference type="ARBA" id="ARBA00022695"/>
    </source>
</evidence>
<keyword evidence="7 10" id="KW-0731">Sigma factor</keyword>
<evidence type="ECO:0000256" key="9">
    <source>
        <dbReference type="ARBA" id="ARBA00023163"/>
    </source>
</evidence>
<dbReference type="PANTHER" id="PTHR32248:SF4">
    <property type="entry name" value="RNA POLYMERASE SIGMA-54 FACTOR"/>
    <property type="match status" value="1"/>
</dbReference>
<protein>
    <recommendedName>
        <fullName evidence="2 10">RNA polymerase sigma-54 factor</fullName>
    </recommendedName>
</protein>
<dbReference type="NCBIfam" id="NF009118">
    <property type="entry name" value="PRK12469.1"/>
    <property type="match status" value="1"/>
</dbReference>
<dbReference type="Proteomes" id="UP000005234">
    <property type="component" value="Chromosome"/>
</dbReference>
<gene>
    <name evidence="14" type="ordered locus">Fraau_1265</name>
</gene>
<dbReference type="NCBIfam" id="NF004595">
    <property type="entry name" value="PRK05932.1-2"/>
    <property type="match status" value="1"/>
</dbReference>
<dbReference type="GO" id="GO:0001216">
    <property type="term" value="F:DNA-binding transcription activator activity"/>
    <property type="evidence" value="ECO:0007669"/>
    <property type="project" value="InterPro"/>
</dbReference>
<proteinExistence type="inferred from homology"/>
<keyword evidence="8 10" id="KW-0238">DNA-binding</keyword>
<evidence type="ECO:0000256" key="4">
    <source>
        <dbReference type="ARBA" id="ARBA00022679"/>
    </source>
</evidence>
<dbReference type="GO" id="GO:0016987">
    <property type="term" value="F:sigma factor activity"/>
    <property type="evidence" value="ECO:0007669"/>
    <property type="project" value="UniProtKB-KW"/>
</dbReference>
<dbReference type="PROSITE" id="PS50044">
    <property type="entry name" value="SIGMA54_3"/>
    <property type="match status" value="1"/>
</dbReference>
<evidence type="ECO:0000256" key="11">
    <source>
        <dbReference type="SAM" id="MobiDB-lite"/>
    </source>
</evidence>
<evidence type="ECO:0000259" key="13">
    <source>
        <dbReference type="Pfam" id="PF04963"/>
    </source>
</evidence>
<dbReference type="OrthoDB" id="9814402at2"/>
<dbReference type="GO" id="GO:0016779">
    <property type="term" value="F:nucleotidyltransferase activity"/>
    <property type="evidence" value="ECO:0007669"/>
    <property type="project" value="UniProtKB-KW"/>
</dbReference>
<feature type="domain" description="RNA polymerase sigma factor 54 DNA-binding" evidence="12">
    <location>
        <begin position="334"/>
        <end position="491"/>
    </location>
</feature>
<dbReference type="PIRSF" id="PIRSF000774">
    <property type="entry name" value="RpoN"/>
    <property type="match status" value="1"/>
</dbReference>
<evidence type="ECO:0000256" key="7">
    <source>
        <dbReference type="ARBA" id="ARBA00023082"/>
    </source>
</evidence>